<feature type="transmembrane region" description="Helical" evidence="3">
    <location>
        <begin position="15"/>
        <end position="35"/>
    </location>
</feature>
<feature type="region of interest" description="Disordered" evidence="2">
    <location>
        <begin position="107"/>
        <end position="127"/>
    </location>
</feature>
<protein>
    <submittedName>
        <fullName evidence="4">Uncharacterized protein</fullName>
    </submittedName>
</protein>
<evidence type="ECO:0000313" key="4">
    <source>
        <dbReference type="EMBL" id="QNJ57083.1"/>
    </source>
</evidence>
<reference evidence="4 5" key="1">
    <citation type="submission" date="2020-06" db="EMBL/GenBank/DDBJ databases">
        <authorList>
            <person name="Herren C.D."/>
            <person name="Smith Caldas M."/>
            <person name="Brooke G.M."/>
            <person name="Cabrera L.J."/>
            <person name="Caudill C.B."/>
            <person name="Ewell K.O."/>
            <person name="Haas C.L."/>
            <person name="Shapland G.L."/>
            <person name="Sitek C.J."/>
            <person name="Thompson J.S."/>
            <person name="Pollenz R.S."/>
            <person name="Garlena R.A."/>
            <person name="Russell D.A."/>
            <person name="Pope W.H."/>
            <person name="Jacobs-Sera D."/>
            <person name="Hatfull G.F."/>
        </authorList>
    </citation>
    <scope>NUCLEOTIDE SEQUENCE [LARGE SCALE GENOMIC DNA]</scope>
</reference>
<keyword evidence="3" id="KW-0812">Transmembrane</keyword>
<evidence type="ECO:0000313" key="5">
    <source>
        <dbReference type="Proteomes" id="UP000515957"/>
    </source>
</evidence>
<keyword evidence="5" id="KW-1185">Reference proteome</keyword>
<keyword evidence="1" id="KW-0175">Coiled coil</keyword>
<dbReference type="RefSeq" id="YP_010246152.1">
    <property type="nucleotide sequence ID" value="NC_060133.1"/>
</dbReference>
<evidence type="ECO:0000256" key="3">
    <source>
        <dbReference type="SAM" id="Phobius"/>
    </source>
</evidence>
<accession>A0A7G8LIL1</accession>
<dbReference type="EMBL" id="MT658805">
    <property type="protein sequence ID" value="QNJ57083.1"/>
    <property type="molecule type" value="Genomic_DNA"/>
</dbReference>
<sequence length="127" mass="14245">MTTVPPDAVDLVGGGWPAIILGLGLFAAAAATGFIRYLMKKTNQLQADYVTLRQEFEALKEESRKQEERHRQDRERDYLLITALQNKLVALQVYIATLRGMLAERGIVSPDPPTFRDDDPDITKIST</sequence>
<evidence type="ECO:0000256" key="2">
    <source>
        <dbReference type="SAM" id="MobiDB-lite"/>
    </source>
</evidence>
<organism evidence="4 5">
    <name type="scientific">Gordonia phage Rabbitrun</name>
    <dbReference type="NCBI Taxonomy" id="2762280"/>
    <lineage>
        <taxon>Viruses</taxon>
        <taxon>Duplodnaviria</taxon>
        <taxon>Heunggongvirae</taxon>
        <taxon>Uroviricota</taxon>
        <taxon>Caudoviricetes</taxon>
        <taxon>Deeyouvirinae</taxon>
        <taxon>Nevillevirus</taxon>
        <taxon>Nevillevirus rabbitrun</taxon>
    </lineage>
</organism>
<keyword evidence="3" id="KW-1133">Transmembrane helix</keyword>
<dbReference type="GeneID" id="70080689"/>
<name>A0A7G8LIL1_9CAUD</name>
<evidence type="ECO:0000256" key="1">
    <source>
        <dbReference type="SAM" id="Coils"/>
    </source>
</evidence>
<proteinExistence type="predicted"/>
<keyword evidence="3" id="KW-0472">Membrane</keyword>
<dbReference type="Proteomes" id="UP000515957">
    <property type="component" value="Segment"/>
</dbReference>
<dbReference type="KEGG" id="vg:70080689"/>
<gene>
    <name evidence="4" type="primary">39</name>
    <name evidence="4" type="ORF">SEA_RABBITRUN_39</name>
</gene>
<feature type="coiled-coil region" evidence="1">
    <location>
        <begin position="42"/>
        <end position="76"/>
    </location>
</feature>